<evidence type="ECO:0000256" key="2">
    <source>
        <dbReference type="SAM" id="Phobius"/>
    </source>
</evidence>
<dbReference type="InterPro" id="IPR006311">
    <property type="entry name" value="TAT_signal"/>
</dbReference>
<proteinExistence type="predicted"/>
<organism evidence="3 4">
    <name type="scientific">Achromobacter piechaudii</name>
    <dbReference type="NCBI Taxonomy" id="72556"/>
    <lineage>
        <taxon>Bacteria</taxon>
        <taxon>Pseudomonadati</taxon>
        <taxon>Pseudomonadota</taxon>
        <taxon>Betaproteobacteria</taxon>
        <taxon>Burkholderiales</taxon>
        <taxon>Alcaligenaceae</taxon>
        <taxon>Achromobacter</taxon>
    </lineage>
</organism>
<dbReference type="Proteomes" id="UP000494105">
    <property type="component" value="Unassembled WGS sequence"/>
</dbReference>
<dbReference type="Pfam" id="PF05787">
    <property type="entry name" value="PhoX"/>
    <property type="match status" value="1"/>
</dbReference>
<name>A0A6S7ENR4_9BURK</name>
<dbReference type="PROSITE" id="PS51318">
    <property type="entry name" value="TAT"/>
    <property type="match status" value="1"/>
</dbReference>
<reference evidence="3 4" key="1">
    <citation type="submission" date="2020-04" db="EMBL/GenBank/DDBJ databases">
        <authorList>
            <person name="De Canck E."/>
        </authorList>
    </citation>
    <scope>NUCLEOTIDE SEQUENCE [LARGE SCALE GENOMIC DNA]</scope>
    <source>
        <strain evidence="3 4">LMG 1861</strain>
    </source>
</reference>
<dbReference type="PANTHER" id="PTHR35399:SF2">
    <property type="entry name" value="DUF839 DOMAIN-CONTAINING PROTEIN"/>
    <property type="match status" value="1"/>
</dbReference>
<evidence type="ECO:0000256" key="1">
    <source>
        <dbReference type="SAM" id="MobiDB-lite"/>
    </source>
</evidence>
<keyword evidence="2" id="KW-0472">Membrane</keyword>
<feature type="compositionally biased region" description="Low complexity" evidence="1">
    <location>
        <begin position="49"/>
        <end position="61"/>
    </location>
</feature>
<dbReference type="EMBL" id="CADILD010000004">
    <property type="protein sequence ID" value="CAB3920184.1"/>
    <property type="molecule type" value="Genomic_DNA"/>
</dbReference>
<dbReference type="AlphaFoldDB" id="A0A6S7ENR4"/>
<feature type="region of interest" description="Disordered" evidence="1">
    <location>
        <begin position="41"/>
        <end position="61"/>
    </location>
</feature>
<feature type="transmembrane region" description="Helical" evidence="2">
    <location>
        <begin position="12"/>
        <end position="33"/>
    </location>
</feature>
<keyword evidence="2" id="KW-1133">Transmembrane helix</keyword>
<evidence type="ECO:0008006" key="5">
    <source>
        <dbReference type="Google" id="ProtNLM"/>
    </source>
</evidence>
<dbReference type="RefSeq" id="WP_175129952.1">
    <property type="nucleotide sequence ID" value="NZ_CADILD010000004.1"/>
</dbReference>
<protein>
    <recommendedName>
        <fullName evidence="5">Alkaline phosphatase</fullName>
    </recommendedName>
</protein>
<keyword evidence="2" id="KW-0812">Transmembrane</keyword>
<sequence>MKNTDHNARRRLLKLLGGAPMLPLGGAGLAAWLRGRDAHASEDGASDVPAPGMRSRAGAGAPPARFASAEFVSMAAPGLSEPEGMARTTVESAMDLVYADGSRHRVQLGYEAFFMTGDRVPDGKGGLVLAGGYVDIHGAPIMDTSVPGRERPFYSDCPDGMSLLTLARPVGEADGATGPPSATVYAVVQFEYLSRNRAGKDMWACLPSPIAVLTLSQDLQTGQLRLIRYSNVDTAPVHGLWVTCGASLSPWNTHLSSEEYEPDATTARTSASFRAFSRHLYGDARRANPYHYGHLPEITVNADGTGSIKKHYCMGRISHELVQIMPDQRTALMGDDATNGGLFMFVADRPADLSSGTLYVARWNQTSGVGPGSADLAWIRLGHATSAEVKEMADELVAADIMDVRTKDPANPAYTRIRYDGKDNWVRLKPGRRQAAAFLETHRYAALAGGTLAFTKMEGTTVNAKDKIAYTAMAHIETSMVDGTSPHLRVEGPDAGAVYQLRLRAGRVDTGGKAIDSEWVPVDMAAVPELVGAMLASPDALGNRHRSDRISNPDNLKFSEKLRTLFVGEDSMGRVNSFLWAFNVDTRVLSRLLSCPVAAESTGLHAVDDINGWTYITSNFQHTADWNDVHDVVRPVLEPLVKAKYRNGRGASVGYLTAVKLGR</sequence>
<dbReference type="PANTHER" id="PTHR35399">
    <property type="entry name" value="SLR8030 PROTEIN"/>
    <property type="match status" value="1"/>
</dbReference>
<evidence type="ECO:0000313" key="4">
    <source>
        <dbReference type="Proteomes" id="UP000494105"/>
    </source>
</evidence>
<gene>
    <name evidence="3" type="ORF">LMG1861_05345</name>
</gene>
<dbReference type="InterPro" id="IPR008557">
    <property type="entry name" value="PhoX"/>
</dbReference>
<evidence type="ECO:0000313" key="3">
    <source>
        <dbReference type="EMBL" id="CAB3920184.1"/>
    </source>
</evidence>
<accession>A0A6S7ENR4</accession>